<gene>
    <name evidence="2" type="ORF">MW290_20075</name>
</gene>
<feature type="compositionally biased region" description="Pro residues" evidence="1">
    <location>
        <begin position="66"/>
        <end position="77"/>
    </location>
</feature>
<feature type="region of interest" description="Disordered" evidence="1">
    <location>
        <begin position="127"/>
        <end position="158"/>
    </location>
</feature>
<accession>A0ABY4SIT3</accession>
<dbReference type="EMBL" id="CP097636">
    <property type="protein sequence ID" value="URI11255.1"/>
    <property type="molecule type" value="Genomic_DNA"/>
</dbReference>
<evidence type="ECO:0000313" key="3">
    <source>
        <dbReference type="Proteomes" id="UP001056201"/>
    </source>
</evidence>
<dbReference type="Proteomes" id="UP001056201">
    <property type="component" value="Chromosome 2"/>
</dbReference>
<proteinExistence type="predicted"/>
<reference evidence="2" key="1">
    <citation type="submission" date="2022-05" db="EMBL/GenBank/DDBJ databases">
        <title>An RpoN-dependent PEP-CTERM gene is involved in floc formation of an Aquincola tertiaricarbonis strain.</title>
        <authorList>
            <person name="Qiu D."/>
            <person name="Xia M."/>
        </authorList>
    </citation>
    <scope>NUCLEOTIDE SEQUENCE</scope>
    <source>
        <strain evidence="2">RN12</strain>
    </source>
</reference>
<feature type="region of interest" description="Disordered" evidence="1">
    <location>
        <begin position="63"/>
        <end position="98"/>
    </location>
</feature>
<name>A0ABY4SIT3_AQUTE</name>
<protein>
    <submittedName>
        <fullName evidence="2">Uncharacterized protein</fullName>
    </submittedName>
</protein>
<feature type="compositionally biased region" description="Low complexity" evidence="1">
    <location>
        <begin position="140"/>
        <end position="153"/>
    </location>
</feature>
<sequence length="218" mass="22666">MLPVARPPQASPLPGRARGWPVWLAVLGLHGLLFITWPRQPLPARGAPPAEPVTMLRLLRPEAAARPPPRGPQPAGTPSPRAARRAPPTPAAAAPAEVHTEVPAAAAAVPAVGQAITLPPAEPPASAPLNLRLPGRGQLPATPAAAALADPRANSTRPTLEARLARSLDNTVTEELLPDGSVRIRRGNDCFIARPTRGSQLDPFSEHAKTAPRSVGSC</sequence>
<organism evidence="2 3">
    <name type="scientific">Aquincola tertiaricarbonis</name>
    <dbReference type="NCBI Taxonomy" id="391953"/>
    <lineage>
        <taxon>Bacteria</taxon>
        <taxon>Pseudomonadati</taxon>
        <taxon>Pseudomonadota</taxon>
        <taxon>Betaproteobacteria</taxon>
        <taxon>Burkholderiales</taxon>
        <taxon>Sphaerotilaceae</taxon>
        <taxon>Aquincola</taxon>
    </lineage>
</organism>
<evidence type="ECO:0000313" key="2">
    <source>
        <dbReference type="EMBL" id="URI11255.1"/>
    </source>
</evidence>
<evidence type="ECO:0000256" key="1">
    <source>
        <dbReference type="SAM" id="MobiDB-lite"/>
    </source>
</evidence>
<keyword evidence="3" id="KW-1185">Reference proteome</keyword>